<comment type="caution">
    <text evidence="2">The sequence shown here is derived from an EMBL/GenBank/DDBJ whole genome shotgun (WGS) entry which is preliminary data.</text>
</comment>
<accession>A0A934K414</accession>
<feature type="transmembrane region" description="Helical" evidence="1">
    <location>
        <begin position="29"/>
        <end position="47"/>
    </location>
</feature>
<dbReference type="Pfam" id="PF04964">
    <property type="entry name" value="Flp_Fap"/>
    <property type="match status" value="1"/>
</dbReference>
<dbReference type="AlphaFoldDB" id="A0A934K414"/>
<reference evidence="2" key="1">
    <citation type="submission" date="2020-10" db="EMBL/GenBank/DDBJ databases">
        <title>Ca. Dormibacterota MAGs.</title>
        <authorList>
            <person name="Montgomery K."/>
        </authorList>
    </citation>
    <scope>NUCLEOTIDE SEQUENCE [LARGE SCALE GENOMIC DNA]</scope>
    <source>
        <strain evidence="2">SC8812_S17_10</strain>
    </source>
</reference>
<keyword evidence="1" id="KW-0812">Transmembrane</keyword>
<keyword evidence="1" id="KW-1133">Transmembrane helix</keyword>
<keyword evidence="3" id="KW-1185">Reference proteome</keyword>
<dbReference type="InterPro" id="IPR007047">
    <property type="entry name" value="Flp_Fap"/>
</dbReference>
<keyword evidence="1" id="KW-0472">Membrane</keyword>
<proteinExistence type="predicted"/>
<organism evidence="2 3">
    <name type="scientific">Candidatus Nephthysia bennettiae</name>
    <dbReference type="NCBI Taxonomy" id="3127016"/>
    <lineage>
        <taxon>Bacteria</taxon>
        <taxon>Bacillati</taxon>
        <taxon>Candidatus Dormiibacterota</taxon>
        <taxon>Candidatus Dormibacteria</taxon>
        <taxon>Candidatus Dormibacterales</taxon>
        <taxon>Candidatus Dormibacteraceae</taxon>
        <taxon>Candidatus Nephthysia</taxon>
    </lineage>
</organism>
<evidence type="ECO:0000256" key="1">
    <source>
        <dbReference type="SAM" id="Phobius"/>
    </source>
</evidence>
<dbReference type="EMBL" id="JAEKNR010000030">
    <property type="protein sequence ID" value="MBJ7596942.1"/>
    <property type="molecule type" value="Genomic_DNA"/>
</dbReference>
<sequence>MVVTQLALNIRTKLATALTRQEGQGMVEYALIIVLVAIGVIVAITALRTQLQTVFNTIVNNLSTAS</sequence>
<name>A0A934K414_9BACT</name>
<gene>
    <name evidence="2" type="ORF">JF922_02485</name>
</gene>
<evidence type="ECO:0000313" key="2">
    <source>
        <dbReference type="EMBL" id="MBJ7596942.1"/>
    </source>
</evidence>
<dbReference type="Proteomes" id="UP000612893">
    <property type="component" value="Unassembled WGS sequence"/>
</dbReference>
<evidence type="ECO:0000313" key="3">
    <source>
        <dbReference type="Proteomes" id="UP000612893"/>
    </source>
</evidence>
<protein>
    <submittedName>
        <fullName evidence="2">Flp family type IVb pilin</fullName>
    </submittedName>
</protein>